<dbReference type="AlphaFoldDB" id="A0A543JFP1"/>
<evidence type="ECO:0000256" key="1">
    <source>
        <dbReference type="SAM" id="MobiDB-lite"/>
    </source>
</evidence>
<dbReference type="Proteomes" id="UP000316628">
    <property type="component" value="Unassembled WGS sequence"/>
</dbReference>
<dbReference type="RefSeq" id="WP_141979595.1">
    <property type="nucleotide sequence ID" value="NZ_VFPP01000001.1"/>
</dbReference>
<proteinExistence type="predicted"/>
<gene>
    <name evidence="2" type="ORF">FHX81_4033</name>
</gene>
<reference evidence="2 3" key="1">
    <citation type="submission" date="2019-06" db="EMBL/GenBank/DDBJ databases">
        <title>Sequencing the genomes of 1000 actinobacteria strains.</title>
        <authorList>
            <person name="Klenk H.-P."/>
        </authorList>
    </citation>
    <scope>NUCLEOTIDE SEQUENCE [LARGE SCALE GENOMIC DNA]</scope>
    <source>
        <strain evidence="2 3">DSM 45456</strain>
    </source>
</reference>
<comment type="caution">
    <text evidence="2">The sequence shown here is derived from an EMBL/GenBank/DDBJ whole genome shotgun (WGS) entry which is preliminary data.</text>
</comment>
<organism evidence="2 3">
    <name type="scientific">Saccharothrix saharensis</name>
    <dbReference type="NCBI Taxonomy" id="571190"/>
    <lineage>
        <taxon>Bacteria</taxon>
        <taxon>Bacillati</taxon>
        <taxon>Actinomycetota</taxon>
        <taxon>Actinomycetes</taxon>
        <taxon>Pseudonocardiales</taxon>
        <taxon>Pseudonocardiaceae</taxon>
        <taxon>Saccharothrix</taxon>
    </lineage>
</organism>
<dbReference type="SUPFAM" id="SSF48452">
    <property type="entry name" value="TPR-like"/>
    <property type="match status" value="1"/>
</dbReference>
<dbReference type="EMBL" id="VFPP01000001">
    <property type="protein sequence ID" value="TQM81663.1"/>
    <property type="molecule type" value="Genomic_DNA"/>
</dbReference>
<feature type="compositionally biased region" description="Basic and acidic residues" evidence="1">
    <location>
        <begin position="332"/>
        <end position="347"/>
    </location>
</feature>
<dbReference type="Gene3D" id="1.25.40.10">
    <property type="entry name" value="Tetratricopeptide repeat domain"/>
    <property type="match status" value="1"/>
</dbReference>
<dbReference type="InterPro" id="IPR011990">
    <property type="entry name" value="TPR-like_helical_dom_sf"/>
</dbReference>
<feature type="region of interest" description="Disordered" evidence="1">
    <location>
        <begin position="318"/>
        <end position="347"/>
    </location>
</feature>
<protein>
    <recommendedName>
        <fullName evidence="4">Tetratricopeptide repeat protein</fullName>
    </recommendedName>
</protein>
<keyword evidence="3" id="KW-1185">Reference proteome</keyword>
<accession>A0A543JFP1</accession>
<evidence type="ECO:0000313" key="2">
    <source>
        <dbReference type="EMBL" id="TQM81663.1"/>
    </source>
</evidence>
<sequence>MRYRTDPETLREVPEDPDGLTAWLDRQRPTTHAEWTEVGQAARLLHRLDEAEHAFRQADDTPATRLRLAHVHQWQGRFTEADRAFADLLDHPVLGHFAHQHAGKSRYDQGDWRAAERHFQAALDLRGDPELRASSELALDAANACATAAEVAVELHRLIPPVHRHGVRYLHGERPPHAPVLADLASVLAHGPMPLRAVQDVHRYHPHLDAALADADWLVVEDGKVIATPRCRAFLEMVNEAHTRAAADLWPSPPAIKVPPVDHPMSAAHTGDTPGARLFDQLRALRQHRGDAHAAAWADEGIEVRDLPADDPVRRRVEAATDRRAARPYRPLTRDDRAELRDDLKNL</sequence>
<dbReference type="OrthoDB" id="4965972at2"/>
<evidence type="ECO:0000313" key="3">
    <source>
        <dbReference type="Proteomes" id="UP000316628"/>
    </source>
</evidence>
<name>A0A543JFP1_9PSEU</name>
<evidence type="ECO:0008006" key="4">
    <source>
        <dbReference type="Google" id="ProtNLM"/>
    </source>
</evidence>